<protein>
    <submittedName>
        <fullName evidence="11">DNA helicase/exodeoxyribonuclease V, gamma subunit</fullName>
    </submittedName>
</protein>
<evidence type="ECO:0000256" key="4">
    <source>
        <dbReference type="ARBA" id="ARBA00022801"/>
    </source>
</evidence>
<keyword evidence="6" id="KW-0269">Exonuclease</keyword>
<keyword evidence="8" id="KW-0238">DNA-binding</keyword>
<dbReference type="InterPro" id="IPR013986">
    <property type="entry name" value="DExx_box_DNA_helicase_dom_sf"/>
</dbReference>
<dbReference type="InterPro" id="IPR041500">
    <property type="entry name" value="RecC_C"/>
</dbReference>
<dbReference type="PIRSF" id="PIRSF000980">
    <property type="entry name" value="RecC"/>
    <property type="match status" value="1"/>
</dbReference>
<evidence type="ECO:0000259" key="10">
    <source>
        <dbReference type="Pfam" id="PF17946"/>
    </source>
</evidence>
<accession>A0A1W1XCT8</accession>
<dbReference type="GO" id="GO:0006310">
    <property type="term" value="P:DNA recombination"/>
    <property type="evidence" value="ECO:0007669"/>
    <property type="project" value="TreeGrafter"/>
</dbReference>
<keyword evidence="1" id="KW-0540">Nuclease</keyword>
<evidence type="ECO:0000256" key="6">
    <source>
        <dbReference type="ARBA" id="ARBA00022839"/>
    </source>
</evidence>
<dbReference type="InterPro" id="IPR011335">
    <property type="entry name" value="Restrct_endonuc-II-like"/>
</dbReference>
<evidence type="ECO:0000256" key="8">
    <source>
        <dbReference type="ARBA" id="ARBA00023125"/>
    </source>
</evidence>
<evidence type="ECO:0000256" key="1">
    <source>
        <dbReference type="ARBA" id="ARBA00022722"/>
    </source>
</evidence>
<evidence type="ECO:0000256" key="3">
    <source>
        <dbReference type="ARBA" id="ARBA00022763"/>
    </source>
</evidence>
<sequence>MQSMWRVVVSNRTERLFEAFADDLKEPLPDPMEPEIVVVQDMGMARWLTHQLARTAGISANMRFLVPADLVWIVYGAWLGLEIQPEAWSRPVLTWHIFRYLSDFPDQEDFAELRRYVSKDPSGLKAYQLAERIAAVFDRYLVYRQDRLLSWEEGKEQGWQPVLWRRLVKTIAEPHQARLHARFLKAVDDGGPPQRPEALPRRVSLFGVNHLAPVHLEVFDRLASHLPVTLYYPNPCKEYWGDVETEKAQSRMEARTGGAVSGFGDGVNPLMASWAQSGRFFFDKLQTIHKKEEKDCFEEPAPDEPASGSLLRWVQKDILHLTDRRPKEAGHREPWTGEDRSLQVHACHSPMREVQVLHDRIAWMLEDIGDLTPQDIVVMAPDMDVYAPYVEAVFGTRDDPRIPWNLSDRRPPVEDPLLGKALEMLSLPRWRITASDVLSLLEVPAVAARFGLGPADLERVRTWVRETGIRWGLNSGHKEELGFSPDASNTWQWGLDRLFAGYALPPSELFCGEVLSYPHVEASSAECLGALQDLLDRIAFWKGILKEPHLAPRWQELLNELLDDFFLADGQWEGSLGTFRKALDRFRTFADLADMSSPLSVQVVQAHLGAFLEAAPSIRRFLSGGVTFCNLVPMRTIPFRVVCLLGLNDTDFPRMDHPPQFDLAATDPRPGDRLRNREDRFLFLEALLSARDVFYMSYVGRDIRDDSQRVPSVLVSELLDYVDACWVLPDGRPPSEEIVVHHPLQPFSRRIYDGSDSRLFSYDRQWLQGALAEEESMMPPFFPEETRLAPQESTPADEVDLDELLRFFENPSRWFLEKRLGITLFREEDPILDEEPFSVKGLDRYGMETEILQRILEGSDLEETRRVLCARGLLPQGTAGQAIFHDTLQTVQELAQAVKKQAADRLQSVAVDLPLESVRLQGRIPLVTQGGQLQFRPAKIKGKDRLRLGIRHLVLCAVRPSGIALESVHVGRNAQKGKIEVFRLKEVTNPEEHLRTLLDLWREGQRRPLPFFPDTSWEFADRFKKNKSINDALARCARTFQDDHNPWGEGFDPFVSMAFRGKDLLKAPLVDAFRKIALKVYGPILEAVHKE</sequence>
<evidence type="ECO:0000256" key="9">
    <source>
        <dbReference type="ARBA" id="ARBA00023204"/>
    </source>
</evidence>
<proteinExistence type="inferred from homology"/>
<dbReference type="SUPFAM" id="SSF52540">
    <property type="entry name" value="P-loop containing nucleoside triphosphate hydrolases"/>
    <property type="match status" value="2"/>
</dbReference>
<evidence type="ECO:0000256" key="2">
    <source>
        <dbReference type="ARBA" id="ARBA00022741"/>
    </source>
</evidence>
<dbReference type="GO" id="GO:0009338">
    <property type="term" value="C:exodeoxyribonuclease V complex"/>
    <property type="evidence" value="ECO:0007669"/>
    <property type="project" value="InterPro"/>
</dbReference>
<evidence type="ECO:0000313" key="12">
    <source>
        <dbReference type="Proteomes" id="UP000192783"/>
    </source>
</evidence>
<evidence type="ECO:0000313" key="11">
    <source>
        <dbReference type="EMBL" id="SMC21672.1"/>
    </source>
</evidence>
<dbReference type="Gene3D" id="3.40.50.300">
    <property type="entry name" value="P-loop containing nucleotide triphosphate hydrolases"/>
    <property type="match status" value="2"/>
</dbReference>
<keyword evidence="12" id="KW-1185">Reference proteome</keyword>
<dbReference type="NCBIfam" id="TIGR01450">
    <property type="entry name" value="recC"/>
    <property type="match status" value="1"/>
</dbReference>
<dbReference type="GO" id="GO:0004386">
    <property type="term" value="F:helicase activity"/>
    <property type="evidence" value="ECO:0007669"/>
    <property type="project" value="UniProtKB-KW"/>
</dbReference>
<organism evidence="11 12">
    <name type="scientific">Desulfacinum hydrothermale DSM 13146</name>
    <dbReference type="NCBI Taxonomy" id="1121390"/>
    <lineage>
        <taxon>Bacteria</taxon>
        <taxon>Pseudomonadati</taxon>
        <taxon>Thermodesulfobacteriota</taxon>
        <taxon>Syntrophobacteria</taxon>
        <taxon>Syntrophobacterales</taxon>
        <taxon>Syntrophobacteraceae</taxon>
        <taxon>Desulfacinum</taxon>
    </lineage>
</organism>
<dbReference type="Gene3D" id="3.40.50.10930">
    <property type="match status" value="1"/>
</dbReference>
<keyword evidence="9" id="KW-0234">DNA repair</keyword>
<dbReference type="Gene3D" id="1.10.10.990">
    <property type="match status" value="1"/>
</dbReference>
<dbReference type="GO" id="GO:0003677">
    <property type="term" value="F:DNA binding"/>
    <property type="evidence" value="ECO:0007669"/>
    <property type="project" value="UniProtKB-KW"/>
</dbReference>
<dbReference type="OrthoDB" id="9762834at2"/>
<evidence type="ECO:0000256" key="7">
    <source>
        <dbReference type="ARBA" id="ARBA00022840"/>
    </source>
</evidence>
<gene>
    <name evidence="11" type="ORF">SAMN02746041_01253</name>
</gene>
<dbReference type="AlphaFoldDB" id="A0A1W1XCT8"/>
<dbReference type="Pfam" id="PF04257">
    <property type="entry name" value="Exonuc_V_gamma"/>
    <property type="match status" value="1"/>
</dbReference>
<name>A0A1W1XCT8_9BACT</name>
<keyword evidence="3" id="KW-0227">DNA damage</keyword>
<dbReference type="PANTHER" id="PTHR30591">
    <property type="entry name" value="RECBCD ENZYME SUBUNIT RECC"/>
    <property type="match status" value="1"/>
</dbReference>
<keyword evidence="5 11" id="KW-0347">Helicase</keyword>
<keyword evidence="7" id="KW-0067">ATP-binding</keyword>
<dbReference type="STRING" id="1121390.SAMN02746041_01253"/>
<dbReference type="GO" id="GO:0005524">
    <property type="term" value="F:ATP binding"/>
    <property type="evidence" value="ECO:0007669"/>
    <property type="project" value="UniProtKB-KW"/>
</dbReference>
<dbReference type="Pfam" id="PF17946">
    <property type="entry name" value="RecC_C"/>
    <property type="match status" value="1"/>
</dbReference>
<reference evidence="11 12" key="1">
    <citation type="submission" date="2017-04" db="EMBL/GenBank/DDBJ databases">
        <authorList>
            <person name="Afonso C.L."/>
            <person name="Miller P.J."/>
            <person name="Scott M.A."/>
            <person name="Spackman E."/>
            <person name="Goraichik I."/>
            <person name="Dimitrov K.M."/>
            <person name="Suarez D.L."/>
            <person name="Swayne D.E."/>
        </authorList>
    </citation>
    <scope>NUCLEOTIDE SEQUENCE [LARGE SCALE GENOMIC DNA]</scope>
    <source>
        <strain evidence="11 12">DSM 13146</strain>
    </source>
</reference>
<dbReference type="Gene3D" id="1.10.10.160">
    <property type="match status" value="1"/>
</dbReference>
<dbReference type="Proteomes" id="UP000192783">
    <property type="component" value="Unassembled WGS sequence"/>
</dbReference>
<keyword evidence="4" id="KW-0378">Hydrolase</keyword>
<dbReference type="InterPro" id="IPR006697">
    <property type="entry name" value="RecC"/>
</dbReference>
<dbReference type="HAMAP" id="MF_01486">
    <property type="entry name" value="RecC"/>
    <property type="match status" value="1"/>
</dbReference>
<dbReference type="InterPro" id="IPR027417">
    <property type="entry name" value="P-loop_NTPase"/>
</dbReference>
<dbReference type="GO" id="GO:0008854">
    <property type="term" value="F:exodeoxyribonuclease V activity"/>
    <property type="evidence" value="ECO:0007669"/>
    <property type="project" value="InterPro"/>
</dbReference>
<dbReference type="EMBL" id="FWXF01000005">
    <property type="protein sequence ID" value="SMC21672.1"/>
    <property type="molecule type" value="Genomic_DNA"/>
</dbReference>
<dbReference type="CDD" id="cd22353">
    <property type="entry name" value="RecC_C-like"/>
    <property type="match status" value="1"/>
</dbReference>
<keyword evidence="2" id="KW-0547">Nucleotide-binding</keyword>
<dbReference type="PANTHER" id="PTHR30591:SF1">
    <property type="entry name" value="RECBCD ENZYME SUBUNIT RECC"/>
    <property type="match status" value="1"/>
</dbReference>
<evidence type="ECO:0000256" key="5">
    <source>
        <dbReference type="ARBA" id="ARBA00022806"/>
    </source>
</evidence>
<feature type="domain" description="RecC C-terminal" evidence="10">
    <location>
        <begin position="797"/>
        <end position="1022"/>
    </location>
</feature>
<dbReference type="GO" id="GO:0006281">
    <property type="term" value="P:DNA repair"/>
    <property type="evidence" value="ECO:0007669"/>
    <property type="project" value="UniProtKB-KW"/>
</dbReference>
<dbReference type="SUPFAM" id="SSF52980">
    <property type="entry name" value="Restriction endonuclease-like"/>
    <property type="match status" value="1"/>
</dbReference>